<dbReference type="AlphaFoldDB" id="A0A6M8HH11"/>
<name>A0A6M8HH11_9PROT</name>
<dbReference type="RefSeq" id="WP_171836168.1">
    <property type="nucleotide sequence ID" value="NZ_CP053708.1"/>
</dbReference>
<dbReference type="Proteomes" id="UP000500767">
    <property type="component" value="Chromosome"/>
</dbReference>
<sequence>MILGHVTLSGLDDGALIILIEGKKSYSGFTFDPATMEMQASSTYIENRSVPLALYKNVTLAWRDDKGLKAVETLLGKLRLHEQANSGAARISL</sequence>
<evidence type="ECO:0000313" key="2">
    <source>
        <dbReference type="Proteomes" id="UP000500767"/>
    </source>
</evidence>
<dbReference type="EMBL" id="CP053708">
    <property type="protein sequence ID" value="QKE88902.1"/>
    <property type="molecule type" value="Genomic_DNA"/>
</dbReference>
<protein>
    <submittedName>
        <fullName evidence="1">Uncharacterized protein</fullName>
    </submittedName>
</protein>
<dbReference type="KEGG" id="lck:HN018_01500"/>
<proteinExistence type="predicted"/>
<gene>
    <name evidence="1" type="ORF">HN018_01500</name>
</gene>
<evidence type="ECO:0000313" key="1">
    <source>
        <dbReference type="EMBL" id="QKE88902.1"/>
    </source>
</evidence>
<accession>A0A6M8HH11</accession>
<organism evidence="1 2">
    <name type="scientific">Lichenicola cladoniae</name>
    <dbReference type="NCBI Taxonomy" id="1484109"/>
    <lineage>
        <taxon>Bacteria</taxon>
        <taxon>Pseudomonadati</taxon>
        <taxon>Pseudomonadota</taxon>
        <taxon>Alphaproteobacteria</taxon>
        <taxon>Acetobacterales</taxon>
        <taxon>Acetobacteraceae</taxon>
        <taxon>Lichenicola</taxon>
    </lineage>
</organism>
<reference evidence="1 2" key="1">
    <citation type="journal article" date="2014" name="World J. Microbiol. Biotechnol.">
        <title>Biodiversity and physiological characteristics of Antarctic and Arctic lichens-associated bacteria.</title>
        <authorList>
            <person name="Lee Y.M."/>
            <person name="Kim E.H."/>
            <person name="Lee H.K."/>
            <person name="Hong S.G."/>
        </authorList>
    </citation>
    <scope>NUCLEOTIDE SEQUENCE [LARGE SCALE GENOMIC DNA]</scope>
    <source>
        <strain evidence="1 2">PAMC 26569</strain>
    </source>
</reference>
<keyword evidence="2" id="KW-1185">Reference proteome</keyword>